<accession>A0A835NKC3</accession>
<dbReference type="EMBL" id="JADDUC020000006">
    <property type="protein sequence ID" value="KAI1238705.1"/>
    <property type="molecule type" value="Genomic_DNA"/>
</dbReference>
<name>A0A835NKC3_9PASS</name>
<proteinExistence type="predicted"/>
<keyword evidence="3" id="KW-1185">Reference proteome</keyword>
<protein>
    <submittedName>
        <fullName evidence="1">Uncharacterized protein</fullName>
    </submittedName>
</protein>
<dbReference type="AlphaFoldDB" id="A0A835NKC3"/>
<organism evidence="1">
    <name type="scientific">Lamprotornis superbus</name>
    <dbReference type="NCBI Taxonomy" id="245042"/>
    <lineage>
        <taxon>Eukaryota</taxon>
        <taxon>Metazoa</taxon>
        <taxon>Chordata</taxon>
        <taxon>Craniata</taxon>
        <taxon>Vertebrata</taxon>
        <taxon>Euteleostomi</taxon>
        <taxon>Archelosauria</taxon>
        <taxon>Archosauria</taxon>
        <taxon>Dinosauria</taxon>
        <taxon>Saurischia</taxon>
        <taxon>Theropoda</taxon>
        <taxon>Coelurosauria</taxon>
        <taxon>Aves</taxon>
        <taxon>Neognathae</taxon>
        <taxon>Neoaves</taxon>
        <taxon>Telluraves</taxon>
        <taxon>Australaves</taxon>
        <taxon>Passeriformes</taxon>
        <taxon>Sturnidae</taxon>
        <taxon>Lamprotornis</taxon>
    </lineage>
</organism>
<evidence type="ECO:0000313" key="3">
    <source>
        <dbReference type="Proteomes" id="UP000618051"/>
    </source>
</evidence>
<reference evidence="1" key="1">
    <citation type="submission" date="2020-10" db="EMBL/GenBank/DDBJ databases">
        <title>Feather gene expression reveals the developmental basis of iridescence in African starlings.</title>
        <authorList>
            <person name="Rubenstein D.R."/>
        </authorList>
    </citation>
    <scope>NUCLEOTIDE SEQUENCE</scope>
    <source>
        <strain evidence="1">SS15</strain>
        <tissue evidence="1">Liver</tissue>
    </source>
</reference>
<gene>
    <name evidence="2" type="ORF">IHE44_0013445</name>
    <name evidence="1" type="ORF">IHE44_003028</name>
</gene>
<sequence length="115" mass="12554">MPEVPCATVGAELGLQLQLLLKGCLHKVVTREGSLSKVGQLQPMSNRTADSLAMALRAWMGEAHAKVLIACIPKPLIPLLLKQQDLSTGICVPLHAFLQQLEEEEHPYSISMMAR</sequence>
<dbReference type="Proteomes" id="UP000618051">
    <property type="component" value="Unassembled WGS sequence"/>
</dbReference>
<evidence type="ECO:0000313" key="1">
    <source>
        <dbReference type="EMBL" id="KAG0117147.1"/>
    </source>
</evidence>
<dbReference type="EMBL" id="JADDUC010000148">
    <property type="protein sequence ID" value="KAG0117147.1"/>
    <property type="molecule type" value="Genomic_DNA"/>
</dbReference>
<comment type="caution">
    <text evidence="1">The sequence shown here is derived from an EMBL/GenBank/DDBJ whole genome shotgun (WGS) entry which is preliminary data.</text>
</comment>
<evidence type="ECO:0000313" key="2">
    <source>
        <dbReference type="EMBL" id="KAI1238705.1"/>
    </source>
</evidence>
<reference evidence="2" key="3">
    <citation type="submission" date="2022-01" db="EMBL/GenBank/DDBJ databases">
        <authorList>
            <person name="Rubenstein D.R."/>
        </authorList>
    </citation>
    <scope>NUCLEOTIDE SEQUENCE</scope>
    <source>
        <strain evidence="2">SS15</strain>
        <tissue evidence="2">Liver</tissue>
    </source>
</reference>
<reference evidence="2 3" key="2">
    <citation type="journal article" date="2021" name="J. Hered.">
        <title>Feather Gene Expression Elucidates the Developmental Basis of Plumage Iridescence in African Starlings.</title>
        <authorList>
            <person name="Rubenstein D.R."/>
            <person name="Corvelo A."/>
            <person name="MacManes M.D."/>
            <person name="Maia R."/>
            <person name="Narzisi G."/>
            <person name="Rousaki A."/>
            <person name="Vandenabeele P."/>
            <person name="Shawkey M.D."/>
            <person name="Solomon J."/>
        </authorList>
    </citation>
    <scope>NUCLEOTIDE SEQUENCE [LARGE SCALE GENOMIC DNA]</scope>
    <source>
        <strain evidence="2">SS15</strain>
    </source>
</reference>